<reference evidence="12 13" key="1">
    <citation type="journal article" date="2011" name="Proc. Natl. Acad. Sci. U.S.A.">
        <title>Niche of harmful alga Aureococcus anophagefferens revealed through ecogenomics.</title>
        <authorList>
            <person name="Gobler C.J."/>
            <person name="Berry D.L."/>
            <person name="Dyhrman S.T."/>
            <person name="Wilhelm S.W."/>
            <person name="Salamov A."/>
            <person name="Lobanov A.V."/>
            <person name="Zhang Y."/>
            <person name="Collier J.L."/>
            <person name="Wurch L.L."/>
            <person name="Kustka A.B."/>
            <person name="Dill B.D."/>
            <person name="Shah M."/>
            <person name="VerBerkmoes N.C."/>
            <person name="Kuo A."/>
            <person name="Terry A."/>
            <person name="Pangilinan J."/>
            <person name="Lindquist E.A."/>
            <person name="Lucas S."/>
            <person name="Paulsen I.T."/>
            <person name="Hattenrath-Lehmann T.K."/>
            <person name="Talmage S.C."/>
            <person name="Walker E.A."/>
            <person name="Koch F."/>
            <person name="Burson A.M."/>
            <person name="Marcoval M.A."/>
            <person name="Tang Y.Z."/>
            <person name="Lecleir G.R."/>
            <person name="Coyne K.J."/>
            <person name="Berg G.M."/>
            <person name="Bertrand E.M."/>
            <person name="Saito M.A."/>
            <person name="Gladyshev V.N."/>
            <person name="Grigoriev I.V."/>
        </authorList>
    </citation>
    <scope>NUCLEOTIDE SEQUENCE [LARGE SCALE GENOMIC DNA]</scope>
    <source>
        <strain evidence="13">CCMP 1984</strain>
    </source>
</reference>
<dbReference type="RefSeq" id="XP_009040472.1">
    <property type="nucleotide sequence ID" value="XM_009042224.1"/>
</dbReference>
<keyword evidence="13" id="KW-1185">Reference proteome</keyword>
<evidence type="ECO:0000256" key="2">
    <source>
        <dbReference type="ARBA" id="ARBA00008869"/>
    </source>
</evidence>
<evidence type="ECO:0000256" key="5">
    <source>
        <dbReference type="ARBA" id="ARBA00022737"/>
    </source>
</evidence>
<dbReference type="GeneID" id="20228692"/>
<dbReference type="GO" id="GO:0016020">
    <property type="term" value="C:membrane"/>
    <property type="evidence" value="ECO:0007669"/>
    <property type="project" value="UniProtKB-SubCell"/>
</dbReference>
<evidence type="ECO:0000256" key="9">
    <source>
        <dbReference type="ARBA" id="ARBA00023136"/>
    </source>
</evidence>
<keyword evidence="7" id="KW-0067">ATP-binding</keyword>
<dbReference type="Pfam" id="PF00005">
    <property type="entry name" value="ABC_tran"/>
    <property type="match status" value="2"/>
</dbReference>
<feature type="transmembrane region" description="Helical" evidence="10">
    <location>
        <begin position="326"/>
        <end position="348"/>
    </location>
</feature>
<dbReference type="InterPro" id="IPR003439">
    <property type="entry name" value="ABC_transporter-like_ATP-bd"/>
</dbReference>
<keyword evidence="3" id="KW-0813">Transport</keyword>
<dbReference type="GO" id="GO:0005319">
    <property type="term" value="F:lipid transporter activity"/>
    <property type="evidence" value="ECO:0007669"/>
    <property type="project" value="TreeGrafter"/>
</dbReference>
<feature type="transmembrane region" description="Helical" evidence="10">
    <location>
        <begin position="385"/>
        <end position="404"/>
    </location>
</feature>
<dbReference type="SUPFAM" id="SSF52540">
    <property type="entry name" value="P-loop containing nucleoside triphosphate hydrolases"/>
    <property type="match status" value="2"/>
</dbReference>
<feature type="domain" description="ABC transporter" evidence="11">
    <location>
        <begin position="762"/>
        <end position="998"/>
    </location>
</feature>
<name>F0YIZ7_AURAN</name>
<feature type="transmembrane region" description="Helical" evidence="10">
    <location>
        <begin position="1457"/>
        <end position="1478"/>
    </location>
</feature>
<proteinExistence type="inferred from homology"/>
<feature type="transmembrane region" description="Helical" evidence="10">
    <location>
        <begin position="424"/>
        <end position="449"/>
    </location>
</feature>
<keyword evidence="4 10" id="KW-0812">Transmembrane</keyword>
<dbReference type="FunFam" id="3.40.50.300:FF:000335">
    <property type="entry name" value="ATP binding cassette subfamily A member 5"/>
    <property type="match status" value="1"/>
</dbReference>
<evidence type="ECO:0000256" key="8">
    <source>
        <dbReference type="ARBA" id="ARBA00022989"/>
    </source>
</evidence>
<dbReference type="InterPro" id="IPR026082">
    <property type="entry name" value="ABCA"/>
</dbReference>
<dbReference type="InParanoid" id="F0YIZ7"/>
<feature type="transmembrane region" description="Helical" evidence="10">
    <location>
        <begin position="1235"/>
        <end position="1257"/>
    </location>
</feature>
<sequence length="2208" mass="240894">MRNTRGRERLDRSYCLVLAPTGEFARYARARYRERHESAFWRERHYMYWSQTWLNGTADGEPVRSDGGSALSDPGAIAALGEDTYRGCLDRCNLTCAALAGDPARAEAPGAFDELYYSAFQQHEGFVRDRGGNERRPQWEDDDMTYDRYYPSACFTSNDFWEEWGYTTWRSIIWFVFITPFFCAGYVLACCQSHRCCPWFTPLNKLRYTAATAFPRLYSWFKFCCVACCVWCETECCDKPQPTKRTQAAPADGAVELAAVVTQPGAGEEAKTGDGGDLAAAAHPDAGSATAAPKVRPRSALAQLGLLVWKASKEKSRDRAAIVKQLLAPSVWFVLIWLLYIMTALTGYSPQSKWSPKNSNWARKGGELHDYARGAILSHGTLETYLAQFAFLFLMQVVIVNLVAEKSARLLEAMKMAGLKEAVYWAAVLLVEGVVAGFLVALLVCVVAGPGLFRRAGHTPGYAGTILALHWMYVVALVVQCMWATTFITNNEAASIFAICAQLLGVIVYFVGAVKDGSSASIWDISPAGQRVYALMPQLAYGLLVDSYASHRVRKCAIRAAISPPGSAAPWDRSCDFGDDCFASGEYECAYGYDLEMDWRDAPNKRFRQLEEWAQSRGSTSLFCNGGVPWGDAYSYSYSYGDFADYGAQDIGCWVDARSEYPSFYAKATGDLKGWRPAADWTGPLWGMLIADMVLYGLLAWYFNQVIPWSEYGTPKPFYFPLLPSYWLGTSRAPALVADAAFDDADDPARFEALDPGDAPRVEVRRLRKTFGEHKAVDGVSFGIRDSEIFCLLGHNGAGKTTTMAMISGLLPPDPPRRATDGATVFGYSIFEAGGMDSLRCLLGVCPQHDVLFPRLTLAEHVFFFSRLKGQSVANASREATSLLGVFHLGQRAAHLGAELSGGQKRKLSTSIALAGGSRFIILDEPTAGMDPVARRELWTLLRSVRVGRSLLLTTHHMDEAEALGDRVAIMSSGKIRTCGTVPFLKRTFGKGYLLSATLKERAATADFGGFVSDIVAGATLQEESLVAAPDVDNPLVDGGDADAVTERTYALPASEEHRLAALFDAIDGNLDGLAITSTALEPTTLETVFMVVGEDDTVHNVLAAGAPDESIYVSLPSAAGGAAATGGPRTSSRVWDQSLAIARMRLEHARNDVVILLAPLRGLEAMVCAFRERVFGGDRRPRPVNQFLGPHLGGARCTALVLLPAIVSIMLAGLCAGGELATGKQPRYSTIPNLIVAAVVGVSFIFVPGLAAEPLVSERANRVRNLLTISGLDYRAYWLGTLLADAALQLLVIACVYGGLAGFDMRYRMWKAEYRMPTLEDYFIIMDMITNSTSPDAAYIYSHQDDYEAVWDYYCDVMTDEQDCWNIKTKQRGWMTRTAWLWVLLPIFGIALSTFAHVGSYAFDTPTMCLGGFPILCLACIVLPLFGAIVLWLVFGGVMSGTSSMQMFTWNFGELVSVYAWWCTVASPVGALCMAFLRTGLRPFFMALGMLPRAQKILDTKNAPLWPAFWATMVVLLAQIVAFEAAAYLKDRMATRPLAYARSKFSKKRKLRLDEEVAKERNRVLGRLADAAPADDDDAKPAAAAGCGPALKDLARQVLRDLKEVRAMVRNRPPEDAYPPELKEASAAAGLDVFELRKIYAPKRPGAVAVEAVQNVTFGVRVGEVFGLLGANGAGKTTTMSMVMRATEPTSGDAKIAGKSVLCDFGEASAHLGVVNQHNSLWPSLSCYDHCALFARLRRVGSEIAVRALVTDTLRRVELLGHAHKMAGRLSGGMKRKLCCAAALVGDPRIVLLDEPSAGLDPVSQRNLWNLVKATMAGRAVVLTTHSMVEADVLCDRIGIMVKGQLECLGTPRQLKDQHASGYELAVKLDDRACASPGAWTEAINRVTAFATATFAPEHAIALARAAKESEIPNFKGSYLGRFPLALAAADASLLTYEVSGASERGLLAKAFRAFDAAARADLGIAEFSVAQASMEKVFIRIVAKTAADEERRLSVLDQNALGRDVASMLQEEDEEDELEAELKAMTFRERTCCCFTRFAHKMMAKYHCGMCCTCCCVFCWSILQCPCCIFFHWTACWVCLLHFLTIFCNAQKDNHSAGVEASMSASAFLIASAFVARSSGGFQPARRRAAASTMSDAVDAAHARMRMDSTGALNFSAAYAAKSVIWEKAAAPIFFSSSAAVSLNVSSVSRMITVRRQFTSAPRIAS</sequence>
<dbReference type="EMBL" id="GL833146">
    <property type="protein sequence ID" value="EGB04917.1"/>
    <property type="molecule type" value="Genomic_DNA"/>
</dbReference>
<evidence type="ECO:0000313" key="13">
    <source>
        <dbReference type="Proteomes" id="UP000002729"/>
    </source>
</evidence>
<dbReference type="GO" id="GO:0016887">
    <property type="term" value="F:ATP hydrolysis activity"/>
    <property type="evidence" value="ECO:0007669"/>
    <property type="project" value="InterPro"/>
</dbReference>
<dbReference type="PANTHER" id="PTHR19229">
    <property type="entry name" value="ATP-BINDING CASSETTE TRANSPORTER SUBFAMILY A ABCA"/>
    <property type="match status" value="1"/>
</dbReference>
<dbReference type="Proteomes" id="UP000002729">
    <property type="component" value="Unassembled WGS sequence"/>
</dbReference>
<dbReference type="eggNOG" id="KOG0059">
    <property type="taxonomic scope" value="Eukaryota"/>
</dbReference>
<feature type="transmembrane region" description="Helical" evidence="10">
    <location>
        <begin position="493"/>
        <end position="512"/>
    </location>
</feature>
<evidence type="ECO:0000256" key="6">
    <source>
        <dbReference type="ARBA" id="ARBA00022741"/>
    </source>
</evidence>
<dbReference type="OrthoDB" id="10255969at2759"/>
<gene>
    <name evidence="12" type="ORF">AURANDRAFT_72402</name>
</gene>
<evidence type="ECO:0000259" key="11">
    <source>
        <dbReference type="PROSITE" id="PS50893"/>
    </source>
</evidence>
<dbReference type="PANTHER" id="PTHR19229:SF36">
    <property type="entry name" value="ATP-BINDING CASSETTE SUB-FAMILY A MEMBER 2"/>
    <property type="match status" value="1"/>
</dbReference>
<comment type="similarity">
    <text evidence="2">Belongs to the ABC transporter superfamily. ABCA family.</text>
</comment>
<evidence type="ECO:0000256" key="4">
    <source>
        <dbReference type="ARBA" id="ARBA00022692"/>
    </source>
</evidence>
<feature type="transmembrane region" description="Helical" evidence="10">
    <location>
        <begin position="461"/>
        <end position="481"/>
    </location>
</feature>
<feature type="transmembrane region" description="Helical" evidence="10">
    <location>
        <begin position="1277"/>
        <end position="1301"/>
    </location>
</feature>
<dbReference type="Gene3D" id="3.40.50.300">
    <property type="entry name" value="P-loop containing nucleotide triphosphate hydrolases"/>
    <property type="match status" value="2"/>
</dbReference>
<dbReference type="GO" id="GO:0005524">
    <property type="term" value="F:ATP binding"/>
    <property type="evidence" value="ECO:0007669"/>
    <property type="project" value="UniProtKB-KW"/>
</dbReference>
<feature type="transmembrane region" description="Helical" evidence="10">
    <location>
        <begin position="1201"/>
        <end position="1223"/>
    </location>
</feature>
<evidence type="ECO:0000256" key="10">
    <source>
        <dbReference type="SAM" id="Phobius"/>
    </source>
</evidence>
<keyword evidence="6" id="KW-0547">Nucleotide-binding</keyword>
<evidence type="ECO:0000256" key="1">
    <source>
        <dbReference type="ARBA" id="ARBA00004141"/>
    </source>
</evidence>
<evidence type="ECO:0000256" key="7">
    <source>
        <dbReference type="ARBA" id="ARBA00022840"/>
    </source>
</evidence>
<dbReference type="KEGG" id="aaf:AURANDRAFT_72402"/>
<dbReference type="InterPro" id="IPR027417">
    <property type="entry name" value="P-loop_NTPase"/>
</dbReference>
<evidence type="ECO:0000256" key="3">
    <source>
        <dbReference type="ARBA" id="ARBA00022448"/>
    </source>
</evidence>
<dbReference type="SMART" id="SM00382">
    <property type="entry name" value="AAA"/>
    <property type="match status" value="2"/>
</dbReference>
<evidence type="ECO:0000313" key="12">
    <source>
        <dbReference type="EMBL" id="EGB04917.1"/>
    </source>
</evidence>
<organism evidence="13">
    <name type="scientific">Aureococcus anophagefferens</name>
    <name type="common">Harmful bloom alga</name>
    <dbReference type="NCBI Taxonomy" id="44056"/>
    <lineage>
        <taxon>Eukaryota</taxon>
        <taxon>Sar</taxon>
        <taxon>Stramenopiles</taxon>
        <taxon>Ochrophyta</taxon>
        <taxon>Pelagophyceae</taxon>
        <taxon>Pelagomonadales</taxon>
        <taxon>Pelagomonadaceae</taxon>
        <taxon>Aureococcus</taxon>
    </lineage>
</organism>
<feature type="transmembrane region" description="Helical" evidence="10">
    <location>
        <begin position="1414"/>
        <end position="1436"/>
    </location>
</feature>
<keyword evidence="9 10" id="KW-0472">Membrane</keyword>
<feature type="transmembrane region" description="Helical" evidence="10">
    <location>
        <begin position="1380"/>
        <end position="1402"/>
    </location>
</feature>
<dbReference type="CDD" id="cd03263">
    <property type="entry name" value="ABC_subfamily_A"/>
    <property type="match status" value="2"/>
</dbReference>
<dbReference type="InterPro" id="IPR003593">
    <property type="entry name" value="AAA+_ATPase"/>
</dbReference>
<feature type="domain" description="ABC transporter" evidence="11">
    <location>
        <begin position="1632"/>
        <end position="1869"/>
    </location>
</feature>
<dbReference type="FunFam" id="3.40.50.300:FF:002275">
    <property type="entry name" value="ATP-binding cassette, subfamily A (ABC1), member 16"/>
    <property type="match status" value="1"/>
</dbReference>
<keyword evidence="8 10" id="KW-1133">Transmembrane helix</keyword>
<dbReference type="GO" id="GO:0140359">
    <property type="term" value="F:ABC-type transporter activity"/>
    <property type="evidence" value="ECO:0007669"/>
    <property type="project" value="InterPro"/>
</dbReference>
<accession>F0YIZ7</accession>
<protein>
    <recommendedName>
        <fullName evidence="11">ABC transporter domain-containing protein</fullName>
    </recommendedName>
</protein>
<keyword evidence="5" id="KW-0677">Repeat</keyword>
<dbReference type="PROSITE" id="PS50893">
    <property type="entry name" value="ABC_TRANSPORTER_2"/>
    <property type="match status" value="2"/>
</dbReference>
<comment type="subcellular location">
    <subcellularLocation>
        <location evidence="1">Membrane</location>
        <topology evidence="1">Multi-pass membrane protein</topology>
    </subcellularLocation>
</comment>